<dbReference type="AlphaFoldDB" id="A0A5J4N7P6"/>
<name>A0A5J4N7P6_9TREM</name>
<evidence type="ECO:0000313" key="6">
    <source>
        <dbReference type="Proteomes" id="UP000324629"/>
    </source>
</evidence>
<evidence type="ECO:0000256" key="2">
    <source>
        <dbReference type="ARBA" id="ARBA00023180"/>
    </source>
</evidence>
<evidence type="ECO:0000256" key="1">
    <source>
        <dbReference type="ARBA" id="ARBA00023157"/>
    </source>
</evidence>
<organism evidence="5 6">
    <name type="scientific">Paragonimus westermani</name>
    <dbReference type="NCBI Taxonomy" id="34504"/>
    <lineage>
        <taxon>Eukaryota</taxon>
        <taxon>Metazoa</taxon>
        <taxon>Spiralia</taxon>
        <taxon>Lophotrochozoa</taxon>
        <taxon>Platyhelminthes</taxon>
        <taxon>Trematoda</taxon>
        <taxon>Digenea</taxon>
        <taxon>Plagiorchiida</taxon>
        <taxon>Troglotremata</taxon>
        <taxon>Troglotrematidae</taxon>
        <taxon>Paragonimus</taxon>
    </lineage>
</organism>
<feature type="signal peptide" evidence="3">
    <location>
        <begin position="1"/>
        <end position="24"/>
    </location>
</feature>
<gene>
    <name evidence="5" type="ORF">DEA37_0004168</name>
</gene>
<dbReference type="InterPro" id="IPR015812">
    <property type="entry name" value="Integrin_bsu"/>
</dbReference>
<dbReference type="Gene3D" id="3.30.1680.10">
    <property type="entry name" value="ligand-binding face of the semaphorins, domain 2"/>
    <property type="match status" value="1"/>
</dbReference>
<sequence>MVAAWLSGCWRCLALIFAFQCVTSQVVNDNPVCGRAKDCGECMGIDPRCSWCFDDEFDDTKEGPGYRCALFSVLADRGCPSSKIESVKSSIIA</sequence>
<feature type="non-terminal residue" evidence="5">
    <location>
        <position position="93"/>
    </location>
</feature>
<dbReference type="PRINTS" id="PR01186">
    <property type="entry name" value="INTEGRINB"/>
</dbReference>
<keyword evidence="3" id="KW-0732">Signal</keyword>
<feature type="domain" description="Integrin beta N-terminal" evidence="4">
    <location>
        <begin position="33"/>
        <end position="80"/>
    </location>
</feature>
<dbReference type="Pfam" id="PF17205">
    <property type="entry name" value="PSI_integrin"/>
    <property type="match status" value="1"/>
</dbReference>
<proteinExistence type="predicted"/>
<dbReference type="InterPro" id="IPR033760">
    <property type="entry name" value="Integrin_beta_N"/>
</dbReference>
<evidence type="ECO:0000313" key="5">
    <source>
        <dbReference type="EMBL" id="KAA3671581.1"/>
    </source>
</evidence>
<dbReference type="SUPFAM" id="SSF103575">
    <property type="entry name" value="Plexin repeat"/>
    <property type="match status" value="1"/>
</dbReference>
<accession>A0A5J4N7P6</accession>
<dbReference type="EMBL" id="QNGE01006157">
    <property type="protein sequence ID" value="KAA3671581.1"/>
    <property type="molecule type" value="Genomic_DNA"/>
</dbReference>
<reference evidence="5 6" key="1">
    <citation type="journal article" date="2019" name="Gigascience">
        <title>Whole-genome sequence of the oriental lung fluke Paragonimus westermani.</title>
        <authorList>
            <person name="Oey H."/>
            <person name="Zakrzewski M."/>
            <person name="Narain K."/>
            <person name="Devi K.R."/>
            <person name="Agatsuma T."/>
            <person name="Nawaratna S."/>
            <person name="Gobert G.N."/>
            <person name="Jones M.K."/>
            <person name="Ragan M.A."/>
            <person name="McManus D.P."/>
            <person name="Krause L."/>
        </authorList>
    </citation>
    <scope>NUCLEOTIDE SEQUENCE [LARGE SCALE GENOMIC DNA]</scope>
    <source>
        <strain evidence="5 6">IND2009</strain>
    </source>
</reference>
<evidence type="ECO:0000256" key="3">
    <source>
        <dbReference type="SAM" id="SignalP"/>
    </source>
</evidence>
<keyword evidence="2" id="KW-0325">Glycoprotein</keyword>
<evidence type="ECO:0000259" key="4">
    <source>
        <dbReference type="Pfam" id="PF17205"/>
    </source>
</evidence>
<comment type="caution">
    <text evidence="5">The sequence shown here is derived from an EMBL/GenBank/DDBJ whole genome shotgun (WGS) entry which is preliminary data.</text>
</comment>
<feature type="chain" id="PRO_5023906748" description="Integrin beta N-terminal domain-containing protein" evidence="3">
    <location>
        <begin position="25"/>
        <end position="93"/>
    </location>
</feature>
<protein>
    <recommendedName>
        <fullName evidence="4">Integrin beta N-terminal domain-containing protein</fullName>
    </recommendedName>
</protein>
<keyword evidence="6" id="KW-1185">Reference proteome</keyword>
<dbReference type="Proteomes" id="UP000324629">
    <property type="component" value="Unassembled WGS sequence"/>
</dbReference>
<keyword evidence="1" id="KW-1015">Disulfide bond</keyword>